<dbReference type="PRINTS" id="PR00111">
    <property type="entry name" value="ABHYDROLASE"/>
</dbReference>
<keyword evidence="3" id="KW-1185">Reference proteome</keyword>
<dbReference type="RefSeq" id="WP_221423754.1">
    <property type="nucleotide sequence ID" value="NZ_CP081297.1"/>
</dbReference>
<sequence length="304" mass="33734">MKILRTPSEQFENLPGFDFAENWFEVDLGNGQTARQHYVDEGSPEAPPVLLFHGEPSWSFLYRKMIPILVDAGLRVLAPDLIGFGKSDKPDDPEFFTYARHVDWLKQWRSAVEPRPAALFCQDWGGLLGLRMVAHDPEQFVCVVASNTFLPAGGTPSKAFLAWREYARTTDDFRIGPLLQRSTVTELTEAEVAAYDAPFPKEAFKAAARAFPALVPVEDGMPGVEDNKAAWPSLAAYDKPFLTLFGEDDPITRGSEKFLIDRIAGAEGLSHRTLPGCGHFCQEDRPQELAKGIIEMARKAGHLG</sequence>
<dbReference type="Proteomes" id="UP000824280">
    <property type="component" value="Chromosome"/>
</dbReference>
<accession>A0ABX8ZGV7</accession>
<evidence type="ECO:0000259" key="1">
    <source>
        <dbReference type="Pfam" id="PF00561"/>
    </source>
</evidence>
<protein>
    <submittedName>
        <fullName evidence="2">Haloalkane dehalogenase</fullName>
    </submittedName>
</protein>
<organism evidence="2 3">
    <name type="scientific">Qipengyuania psychrotolerans</name>
    <dbReference type="NCBI Taxonomy" id="2867238"/>
    <lineage>
        <taxon>Bacteria</taxon>
        <taxon>Pseudomonadati</taxon>
        <taxon>Pseudomonadota</taxon>
        <taxon>Alphaproteobacteria</taxon>
        <taxon>Sphingomonadales</taxon>
        <taxon>Erythrobacteraceae</taxon>
        <taxon>Qipengyuania</taxon>
    </lineage>
</organism>
<dbReference type="NCBIfam" id="NF002043">
    <property type="entry name" value="PRK00870.1"/>
    <property type="match status" value="1"/>
</dbReference>
<dbReference type="EMBL" id="CP081297">
    <property type="protein sequence ID" value="QZD88223.1"/>
    <property type="molecule type" value="Genomic_DNA"/>
</dbReference>
<dbReference type="InterPro" id="IPR029058">
    <property type="entry name" value="AB_hydrolase_fold"/>
</dbReference>
<dbReference type="Gene3D" id="3.40.50.1820">
    <property type="entry name" value="alpha/beta hydrolase"/>
    <property type="match status" value="1"/>
</dbReference>
<dbReference type="InterPro" id="IPR000073">
    <property type="entry name" value="AB_hydrolase_1"/>
</dbReference>
<dbReference type="Pfam" id="PF00561">
    <property type="entry name" value="Abhydrolase_1"/>
    <property type="match status" value="1"/>
</dbReference>
<dbReference type="SUPFAM" id="SSF53474">
    <property type="entry name" value="alpha/beta-Hydrolases"/>
    <property type="match status" value="1"/>
</dbReference>
<feature type="domain" description="AB hydrolase-1" evidence="1">
    <location>
        <begin position="47"/>
        <end position="286"/>
    </location>
</feature>
<evidence type="ECO:0000313" key="3">
    <source>
        <dbReference type="Proteomes" id="UP000824280"/>
    </source>
</evidence>
<gene>
    <name evidence="2" type="ORF">K3166_06020</name>
</gene>
<proteinExistence type="predicted"/>
<evidence type="ECO:0000313" key="2">
    <source>
        <dbReference type="EMBL" id="QZD88223.1"/>
    </source>
</evidence>
<reference evidence="2 3" key="1">
    <citation type="submission" date="2021-08" db="EMBL/GenBank/DDBJ databases">
        <title>Comparative Genomics Analysis of the Genus Qipengyuania Reveals Extensive Genetic Diversity and Metabolic Versatility, Including the Description of Fifteen Novel Species.</title>
        <authorList>
            <person name="Liu Y."/>
        </authorList>
    </citation>
    <scope>NUCLEOTIDE SEQUENCE [LARGE SCALE GENOMIC DNA]</scope>
    <source>
        <strain evidence="2 3">1XM2-8</strain>
    </source>
</reference>
<name>A0ABX8ZGV7_9SPHN</name>
<dbReference type="PRINTS" id="PR00412">
    <property type="entry name" value="EPOXHYDRLASE"/>
</dbReference>
<dbReference type="InterPro" id="IPR000639">
    <property type="entry name" value="Epox_hydrolase-like"/>
</dbReference>
<dbReference type="PANTHER" id="PTHR43689:SF8">
    <property type="entry name" value="ALPHA_BETA-HYDROLASES SUPERFAMILY PROTEIN"/>
    <property type="match status" value="1"/>
</dbReference>
<dbReference type="PANTHER" id="PTHR43689">
    <property type="entry name" value="HYDROLASE"/>
    <property type="match status" value="1"/>
</dbReference>